<evidence type="ECO:0000259" key="3">
    <source>
        <dbReference type="Pfam" id="PF13399"/>
    </source>
</evidence>
<reference evidence="4 5" key="1">
    <citation type="submission" date="2024-09" db="EMBL/GenBank/DDBJ databases">
        <authorList>
            <person name="Sun Q."/>
            <person name="Mori K."/>
        </authorList>
    </citation>
    <scope>NUCLEOTIDE SEQUENCE [LARGE SCALE GENOMIC DNA]</scope>
    <source>
        <strain evidence="4 5">TBRC 1432</strain>
    </source>
</reference>
<accession>A0ABV6N2S7</accession>
<proteinExistence type="predicted"/>
<dbReference type="Pfam" id="PF21827">
    <property type="entry name" value="New_glue"/>
    <property type="match status" value="1"/>
</dbReference>
<dbReference type="InterPro" id="IPR054054">
    <property type="entry name" value="Ng_1-3-like"/>
</dbReference>
<keyword evidence="5" id="KW-1185">Reference proteome</keyword>
<keyword evidence="2" id="KW-1133">Transmembrane helix</keyword>
<protein>
    <submittedName>
        <fullName evidence="4">LytR C-terminal domain-containing protein</fullName>
    </submittedName>
</protein>
<dbReference type="RefSeq" id="WP_273937104.1">
    <property type="nucleotide sequence ID" value="NZ_CP097263.1"/>
</dbReference>
<dbReference type="Pfam" id="PF13399">
    <property type="entry name" value="LytR_C"/>
    <property type="match status" value="1"/>
</dbReference>
<evidence type="ECO:0000256" key="2">
    <source>
        <dbReference type="SAM" id="Phobius"/>
    </source>
</evidence>
<evidence type="ECO:0000256" key="1">
    <source>
        <dbReference type="SAM" id="MobiDB-lite"/>
    </source>
</evidence>
<keyword evidence="2" id="KW-0472">Membrane</keyword>
<dbReference type="InterPro" id="IPR027381">
    <property type="entry name" value="LytR/CpsA/Psr_C"/>
</dbReference>
<comment type="caution">
    <text evidence="4">The sequence shown here is derived from an EMBL/GenBank/DDBJ whole genome shotgun (WGS) entry which is preliminary data.</text>
</comment>
<sequence length="198" mass="19786">MSTPEPTGGPARPARIAGIVLLAVAAIALVMGVISLLPSSGGGNNAGGTSTTPPPATTTTSGPAKPTTTTPAPTTTTSKPAATTTTTSATQPPAGGGGNPQSEPVRVYNNGTIPHLAEQAANDFRSAGYTVPTVGNYSQGIIGTSTVYFRPGTAEEAEANALAAAFHMRSMPRFDGIQQADPGVIVIVTNDYSPPKKG</sequence>
<feature type="region of interest" description="Disordered" evidence="1">
    <location>
        <begin position="43"/>
        <end position="108"/>
    </location>
</feature>
<dbReference type="Gene3D" id="3.30.70.2390">
    <property type="match status" value="1"/>
</dbReference>
<evidence type="ECO:0000313" key="5">
    <source>
        <dbReference type="Proteomes" id="UP001589810"/>
    </source>
</evidence>
<evidence type="ECO:0000313" key="4">
    <source>
        <dbReference type="EMBL" id="MFC0546862.1"/>
    </source>
</evidence>
<feature type="compositionally biased region" description="Low complexity" evidence="1">
    <location>
        <begin position="47"/>
        <end position="93"/>
    </location>
</feature>
<feature type="transmembrane region" description="Helical" evidence="2">
    <location>
        <begin position="16"/>
        <end position="37"/>
    </location>
</feature>
<feature type="domain" description="LytR/CpsA/Psr regulator C-terminal" evidence="3">
    <location>
        <begin position="104"/>
        <end position="192"/>
    </location>
</feature>
<gene>
    <name evidence="4" type="ORF">ACFFH7_35505</name>
</gene>
<dbReference type="Proteomes" id="UP001589810">
    <property type="component" value="Unassembled WGS sequence"/>
</dbReference>
<name>A0ABV6N2S7_9PSEU</name>
<dbReference type="EMBL" id="JBHLUD010000013">
    <property type="protein sequence ID" value="MFC0546862.1"/>
    <property type="molecule type" value="Genomic_DNA"/>
</dbReference>
<keyword evidence="2" id="KW-0812">Transmembrane</keyword>
<organism evidence="4 5">
    <name type="scientific">Kutzneria chonburiensis</name>
    <dbReference type="NCBI Taxonomy" id="1483604"/>
    <lineage>
        <taxon>Bacteria</taxon>
        <taxon>Bacillati</taxon>
        <taxon>Actinomycetota</taxon>
        <taxon>Actinomycetes</taxon>
        <taxon>Pseudonocardiales</taxon>
        <taxon>Pseudonocardiaceae</taxon>
        <taxon>Kutzneria</taxon>
    </lineage>
</organism>